<dbReference type="RefSeq" id="WP_377714582.1">
    <property type="nucleotide sequence ID" value="NZ_JBHTJM010000006.1"/>
</dbReference>
<accession>A0ABW3I1N4</accession>
<comment type="caution">
    <text evidence="1">The sequence shown here is derived from an EMBL/GenBank/DDBJ whole genome shotgun (WGS) entry which is preliminary data.</text>
</comment>
<dbReference type="EMBL" id="JBHTJM010000006">
    <property type="protein sequence ID" value="MFD0963656.1"/>
    <property type="molecule type" value="Genomic_DNA"/>
</dbReference>
<organism evidence="1 2">
    <name type="scientific">Pseudofulvibacter geojedonensis</name>
    <dbReference type="NCBI Taxonomy" id="1123758"/>
    <lineage>
        <taxon>Bacteria</taxon>
        <taxon>Pseudomonadati</taxon>
        <taxon>Bacteroidota</taxon>
        <taxon>Flavobacteriia</taxon>
        <taxon>Flavobacteriales</taxon>
        <taxon>Flavobacteriaceae</taxon>
        <taxon>Pseudofulvibacter</taxon>
    </lineage>
</organism>
<gene>
    <name evidence="1" type="ORF">ACFQ1O_06540</name>
</gene>
<dbReference type="Proteomes" id="UP001596997">
    <property type="component" value="Unassembled WGS sequence"/>
</dbReference>
<reference evidence="2" key="1">
    <citation type="journal article" date="2019" name="Int. J. Syst. Evol. Microbiol.">
        <title>The Global Catalogue of Microorganisms (GCM) 10K type strain sequencing project: providing services to taxonomists for standard genome sequencing and annotation.</title>
        <authorList>
            <consortium name="The Broad Institute Genomics Platform"/>
            <consortium name="The Broad Institute Genome Sequencing Center for Infectious Disease"/>
            <person name="Wu L."/>
            <person name="Ma J."/>
        </authorList>
    </citation>
    <scope>NUCLEOTIDE SEQUENCE [LARGE SCALE GENOMIC DNA]</scope>
    <source>
        <strain evidence="2">CCUG 62114</strain>
    </source>
</reference>
<sequence length="63" mass="7574">MVDTVPIQDGIWLVKNKDGTYFYTEKERGIIYKEELFKSLIEVAKYFSKLKLSRIPKYNKLFH</sequence>
<keyword evidence="2" id="KW-1185">Reference proteome</keyword>
<evidence type="ECO:0000313" key="2">
    <source>
        <dbReference type="Proteomes" id="UP001596997"/>
    </source>
</evidence>
<proteinExistence type="predicted"/>
<protein>
    <submittedName>
        <fullName evidence="1">Uncharacterized protein</fullName>
    </submittedName>
</protein>
<evidence type="ECO:0000313" key="1">
    <source>
        <dbReference type="EMBL" id="MFD0963656.1"/>
    </source>
</evidence>
<name>A0ABW3I1N4_9FLAO</name>